<accession>A0A6A4GX97</accession>
<feature type="region of interest" description="Disordered" evidence="1">
    <location>
        <begin position="1"/>
        <end position="52"/>
    </location>
</feature>
<feature type="region of interest" description="Disordered" evidence="1">
    <location>
        <begin position="155"/>
        <end position="202"/>
    </location>
</feature>
<dbReference type="EMBL" id="ML769671">
    <property type="protein sequence ID" value="KAE9390076.1"/>
    <property type="molecule type" value="Genomic_DNA"/>
</dbReference>
<organism evidence="2 3">
    <name type="scientific">Gymnopus androsaceus JB14</name>
    <dbReference type="NCBI Taxonomy" id="1447944"/>
    <lineage>
        <taxon>Eukaryota</taxon>
        <taxon>Fungi</taxon>
        <taxon>Dikarya</taxon>
        <taxon>Basidiomycota</taxon>
        <taxon>Agaricomycotina</taxon>
        <taxon>Agaricomycetes</taxon>
        <taxon>Agaricomycetidae</taxon>
        <taxon>Agaricales</taxon>
        <taxon>Marasmiineae</taxon>
        <taxon>Omphalotaceae</taxon>
        <taxon>Gymnopus</taxon>
    </lineage>
</organism>
<proteinExistence type="predicted"/>
<evidence type="ECO:0000313" key="3">
    <source>
        <dbReference type="Proteomes" id="UP000799118"/>
    </source>
</evidence>
<sequence>MSNPSNSRNPSFNPPPNGDYKQHSSDPGLSRQQTQSAPAYPQRQSAPAAAPSGAFFAGSHSFNIHGGLFQDNKGNAETRIVYDNSYQTGFGNQYGDSYLDSDKHATNFHGPYVDRQSFHSYNATANWNAYPNDTRGRGYGRGYGRGRNRGFMMAHNPDMRYHSSPAGIPQAQQQRSPGYSNEDSGHRPAITEHAPYNPGRFNQRFDEHYQHELEESQLEEDDQYNYPQDQYYEEMQLPDDTYQEAHNQQQPWYEQQPWRAQQQSDYPEPVRSAGPKKNNPFRMEPKPQS</sequence>
<feature type="compositionally biased region" description="Low complexity" evidence="1">
    <location>
        <begin position="1"/>
        <end position="11"/>
    </location>
</feature>
<evidence type="ECO:0000256" key="1">
    <source>
        <dbReference type="SAM" id="MobiDB-lite"/>
    </source>
</evidence>
<feature type="compositionally biased region" description="Polar residues" evidence="1">
    <location>
        <begin position="170"/>
        <end position="182"/>
    </location>
</feature>
<feature type="region of interest" description="Disordered" evidence="1">
    <location>
        <begin position="228"/>
        <end position="289"/>
    </location>
</feature>
<dbReference type="Proteomes" id="UP000799118">
    <property type="component" value="Unassembled WGS sequence"/>
</dbReference>
<feature type="compositionally biased region" description="Polar residues" evidence="1">
    <location>
        <begin position="244"/>
        <end position="265"/>
    </location>
</feature>
<feature type="compositionally biased region" description="Low complexity" evidence="1">
    <location>
        <begin position="36"/>
        <end position="52"/>
    </location>
</feature>
<name>A0A6A4GX97_9AGAR</name>
<evidence type="ECO:0000313" key="2">
    <source>
        <dbReference type="EMBL" id="KAE9390076.1"/>
    </source>
</evidence>
<reference evidence="2" key="1">
    <citation type="journal article" date="2019" name="Environ. Microbiol.">
        <title>Fungal ecological strategies reflected in gene transcription - a case study of two litter decomposers.</title>
        <authorList>
            <person name="Barbi F."/>
            <person name="Kohler A."/>
            <person name="Barry K."/>
            <person name="Baskaran P."/>
            <person name="Daum C."/>
            <person name="Fauchery L."/>
            <person name="Ihrmark K."/>
            <person name="Kuo A."/>
            <person name="LaButti K."/>
            <person name="Lipzen A."/>
            <person name="Morin E."/>
            <person name="Grigoriev I.V."/>
            <person name="Henrissat B."/>
            <person name="Lindahl B."/>
            <person name="Martin F."/>
        </authorList>
    </citation>
    <scope>NUCLEOTIDE SEQUENCE</scope>
    <source>
        <strain evidence="2">JB14</strain>
    </source>
</reference>
<gene>
    <name evidence="2" type="ORF">BT96DRAFT_1002630</name>
</gene>
<protein>
    <submittedName>
        <fullName evidence="2">Uncharacterized protein</fullName>
    </submittedName>
</protein>
<keyword evidence="3" id="KW-1185">Reference proteome</keyword>
<dbReference type="AlphaFoldDB" id="A0A6A4GX97"/>
<feature type="compositionally biased region" description="Polar residues" evidence="1">
    <location>
        <begin position="25"/>
        <end position="35"/>
    </location>
</feature>